<feature type="transmembrane region" description="Helical" evidence="2">
    <location>
        <begin position="12"/>
        <end position="35"/>
    </location>
</feature>
<feature type="compositionally biased region" description="Polar residues" evidence="1">
    <location>
        <begin position="478"/>
        <end position="488"/>
    </location>
</feature>
<keyword evidence="2" id="KW-1133">Transmembrane helix</keyword>
<evidence type="ECO:0000313" key="7">
    <source>
        <dbReference type="Proteomes" id="UP000663825"/>
    </source>
</evidence>
<gene>
    <name evidence="4" type="ORF">HFQ381_LOCUS7885</name>
    <name evidence="3" type="ORF">TIS948_LOCUS31541</name>
    <name evidence="5" type="ORF">TSG867_LOCUS3113</name>
    <name evidence="6" type="ORF">UJA718_LOCUS27856</name>
</gene>
<evidence type="ECO:0000313" key="6">
    <source>
        <dbReference type="EMBL" id="CAF4525219.1"/>
    </source>
</evidence>
<feature type="region of interest" description="Disordered" evidence="1">
    <location>
        <begin position="466"/>
        <end position="488"/>
    </location>
</feature>
<sequence length="509" mass="57551">MPFLFYRISTWLIIELMATSILVALNMVIPMLMAFTSYRNMVNFYFSSAALSSSLLNCLYIYYLAQTLRSKVLSENNCRAIYYLQTSCTVVLAYTIAAMHANFVLCLLSSPSPPSSDQHHSSRTCLQSCGICLRRFFRRFCFCLVLCVWSLSFTATIPLLYTIDSNEKTPRPVYCPGSTQISYIEEWIDHNRLVQSFIFNLIPLLTTLFISLIALLKLFYDCLCYFYFRLKMSKYCSSCRKRSHRRKQNQQSSLPNSISMLSSLGIISNNNNNINNQSGFSLAATIESPTPTSEASITSSNFVIQSCGHWCSSSFLRFLLVLSCCLLACIYPIAMRFYLVYFSVLIPLIFAVLNYSLGQLTPTVKAAAAAAATTTTTTRTTATANITAATLTEEQTIVENHNRIVPLIIMNSIDTDNDKLIKQNSSCRNEHACSNEEYELQSPLMTSLMHDNDGTDEHEHYQITSSVSSQSSATPTTIHMQENRSPLTGKQKYFSNNLYENYSRNMSMR</sequence>
<feature type="transmembrane region" description="Helical" evidence="2">
    <location>
        <begin position="140"/>
        <end position="161"/>
    </location>
</feature>
<evidence type="ECO:0000313" key="4">
    <source>
        <dbReference type="EMBL" id="CAF4208210.1"/>
    </source>
</evidence>
<proteinExistence type="predicted"/>
<dbReference type="Gene3D" id="1.20.1070.10">
    <property type="entry name" value="Rhodopsin 7-helix transmembrane proteins"/>
    <property type="match status" value="1"/>
</dbReference>
<reference evidence="3" key="1">
    <citation type="submission" date="2021-02" db="EMBL/GenBank/DDBJ databases">
        <authorList>
            <person name="Nowell W R."/>
        </authorList>
    </citation>
    <scope>NUCLEOTIDE SEQUENCE</scope>
</reference>
<feature type="transmembrane region" description="Helical" evidence="2">
    <location>
        <begin position="339"/>
        <end position="357"/>
    </location>
</feature>
<feature type="transmembrane region" description="Helical" evidence="2">
    <location>
        <begin position="315"/>
        <end position="333"/>
    </location>
</feature>
<dbReference type="Proteomes" id="UP000663862">
    <property type="component" value="Unassembled WGS sequence"/>
</dbReference>
<evidence type="ECO:0000313" key="5">
    <source>
        <dbReference type="EMBL" id="CAF4251544.1"/>
    </source>
</evidence>
<keyword evidence="2" id="KW-0812">Transmembrane</keyword>
<feature type="transmembrane region" description="Helical" evidence="2">
    <location>
        <begin position="201"/>
        <end position="228"/>
    </location>
</feature>
<name>A0A818DJK3_9BILA</name>
<evidence type="ECO:0000313" key="3">
    <source>
        <dbReference type="EMBL" id="CAF3445638.1"/>
    </source>
</evidence>
<keyword evidence="2" id="KW-0472">Membrane</keyword>
<dbReference type="EMBL" id="CAJNXB010005783">
    <property type="protein sequence ID" value="CAF3445638.1"/>
    <property type="molecule type" value="Genomic_DNA"/>
</dbReference>
<protein>
    <recommendedName>
        <fullName evidence="9">G-protein coupled receptors family 1 profile domain-containing protein</fullName>
    </recommendedName>
</protein>
<dbReference type="AlphaFoldDB" id="A0A818DJK3"/>
<dbReference type="Proteomes" id="UP000663851">
    <property type="component" value="Unassembled WGS sequence"/>
</dbReference>
<organism evidence="3 7">
    <name type="scientific">Rotaria socialis</name>
    <dbReference type="NCBI Taxonomy" id="392032"/>
    <lineage>
        <taxon>Eukaryota</taxon>
        <taxon>Metazoa</taxon>
        <taxon>Spiralia</taxon>
        <taxon>Gnathifera</taxon>
        <taxon>Rotifera</taxon>
        <taxon>Eurotatoria</taxon>
        <taxon>Bdelloidea</taxon>
        <taxon>Philodinida</taxon>
        <taxon>Philodinidae</taxon>
        <taxon>Rotaria</taxon>
    </lineage>
</organism>
<feature type="compositionally biased region" description="Low complexity" evidence="1">
    <location>
        <begin position="466"/>
        <end position="477"/>
    </location>
</feature>
<keyword evidence="8" id="KW-1185">Reference proteome</keyword>
<feature type="transmembrane region" description="Helical" evidence="2">
    <location>
        <begin position="42"/>
        <end position="63"/>
    </location>
</feature>
<dbReference type="OrthoDB" id="10048822at2759"/>
<evidence type="ECO:0008006" key="9">
    <source>
        <dbReference type="Google" id="ProtNLM"/>
    </source>
</evidence>
<dbReference type="EMBL" id="CAJOBQ010000089">
    <property type="protein sequence ID" value="CAF4251544.1"/>
    <property type="molecule type" value="Genomic_DNA"/>
</dbReference>
<evidence type="ECO:0000256" key="1">
    <source>
        <dbReference type="SAM" id="MobiDB-lite"/>
    </source>
</evidence>
<comment type="caution">
    <text evidence="3">The sequence shown here is derived from an EMBL/GenBank/DDBJ whole genome shotgun (WGS) entry which is preliminary data.</text>
</comment>
<dbReference type="Proteomes" id="UP000663825">
    <property type="component" value="Unassembled WGS sequence"/>
</dbReference>
<evidence type="ECO:0000313" key="8">
    <source>
        <dbReference type="Proteomes" id="UP000663873"/>
    </source>
</evidence>
<feature type="transmembrane region" description="Helical" evidence="2">
    <location>
        <begin position="83"/>
        <end position="108"/>
    </location>
</feature>
<dbReference type="Proteomes" id="UP000663873">
    <property type="component" value="Unassembled WGS sequence"/>
</dbReference>
<accession>A0A818DJK3</accession>
<dbReference type="EMBL" id="CAJOBO010000384">
    <property type="protein sequence ID" value="CAF4208210.1"/>
    <property type="molecule type" value="Genomic_DNA"/>
</dbReference>
<evidence type="ECO:0000256" key="2">
    <source>
        <dbReference type="SAM" id="Phobius"/>
    </source>
</evidence>
<dbReference type="EMBL" id="CAJOBP010007977">
    <property type="protein sequence ID" value="CAF4525219.1"/>
    <property type="molecule type" value="Genomic_DNA"/>
</dbReference>